<proteinExistence type="inferred from homology"/>
<dbReference type="InterPro" id="IPR039426">
    <property type="entry name" value="TonB-dep_rcpt-like"/>
</dbReference>
<keyword evidence="1" id="KW-0812">Transmembrane</keyword>
<reference evidence="5" key="1">
    <citation type="submission" date="2016-10" db="EMBL/GenBank/DDBJ databases">
        <authorList>
            <person name="Varghese N."/>
            <person name="Submissions S."/>
        </authorList>
    </citation>
    <scope>NUCLEOTIDE SEQUENCE [LARGE SCALE GENOMIC DNA]</scope>
    <source>
        <strain evidence="5">DSM 15310</strain>
    </source>
</reference>
<keyword evidence="4" id="KW-0675">Receptor</keyword>
<sequence>MLPLLLLGFAASAQTTTPTDAAPRIGLNKPAGSAGNTTGVKAKPAPLYVVDGKIIDAFQLSAISPDQIEKVDVLKGTTAIARYGEKAKDGAILITLKPAAATK</sequence>
<dbReference type="InterPro" id="IPR037066">
    <property type="entry name" value="Plug_dom_sf"/>
</dbReference>
<evidence type="ECO:0000259" key="3">
    <source>
        <dbReference type="Pfam" id="PF07715"/>
    </source>
</evidence>
<evidence type="ECO:0000313" key="5">
    <source>
        <dbReference type="Proteomes" id="UP000198697"/>
    </source>
</evidence>
<dbReference type="SUPFAM" id="SSF56935">
    <property type="entry name" value="Porins"/>
    <property type="match status" value="1"/>
</dbReference>
<dbReference type="GO" id="GO:0009279">
    <property type="term" value="C:cell outer membrane"/>
    <property type="evidence" value="ECO:0007669"/>
    <property type="project" value="UniProtKB-SubCell"/>
</dbReference>
<evidence type="ECO:0000256" key="1">
    <source>
        <dbReference type="PROSITE-ProRule" id="PRU01360"/>
    </source>
</evidence>
<comment type="similarity">
    <text evidence="1">Belongs to the TonB-dependent receptor family.</text>
</comment>
<feature type="domain" description="TonB-dependent receptor plug" evidence="3">
    <location>
        <begin position="39"/>
        <end position="90"/>
    </location>
</feature>
<evidence type="ECO:0000256" key="2">
    <source>
        <dbReference type="SAM" id="MobiDB-lite"/>
    </source>
</evidence>
<evidence type="ECO:0000313" key="4">
    <source>
        <dbReference type="EMBL" id="SET44975.1"/>
    </source>
</evidence>
<dbReference type="STRING" id="82805.SAMN04487998_1861"/>
<comment type="subcellular location">
    <subcellularLocation>
        <location evidence="1">Cell outer membrane</location>
        <topology evidence="1">Multi-pass membrane protein</topology>
    </subcellularLocation>
</comment>
<dbReference type="Gene3D" id="2.170.130.10">
    <property type="entry name" value="TonB-dependent receptor, plug domain"/>
    <property type="match status" value="1"/>
</dbReference>
<keyword evidence="1" id="KW-1134">Transmembrane beta strand</keyword>
<keyword evidence="1" id="KW-0998">Cell outer membrane</keyword>
<dbReference type="AlphaFoldDB" id="A0A1I0EHZ5"/>
<dbReference type="Proteomes" id="UP000198697">
    <property type="component" value="Unassembled WGS sequence"/>
</dbReference>
<dbReference type="Pfam" id="PF07715">
    <property type="entry name" value="Plug"/>
    <property type="match status" value="1"/>
</dbReference>
<gene>
    <name evidence="4" type="ORF">SAMN04487998_1861</name>
</gene>
<dbReference type="InterPro" id="IPR012910">
    <property type="entry name" value="Plug_dom"/>
</dbReference>
<keyword evidence="1" id="KW-0472">Membrane</keyword>
<keyword evidence="1" id="KW-0813">Transport</keyword>
<dbReference type="PROSITE" id="PS52016">
    <property type="entry name" value="TONB_DEPENDENT_REC_3"/>
    <property type="match status" value="1"/>
</dbReference>
<keyword evidence="5" id="KW-1185">Reference proteome</keyword>
<feature type="region of interest" description="Disordered" evidence="2">
    <location>
        <begin position="15"/>
        <end position="38"/>
    </location>
</feature>
<dbReference type="EMBL" id="FOHS01000002">
    <property type="protein sequence ID" value="SET44975.1"/>
    <property type="molecule type" value="Genomic_DNA"/>
</dbReference>
<accession>A0A1I0EHZ5</accession>
<organism evidence="4 5">
    <name type="scientific">Hymenobacter actinosclerus</name>
    <dbReference type="NCBI Taxonomy" id="82805"/>
    <lineage>
        <taxon>Bacteria</taxon>
        <taxon>Pseudomonadati</taxon>
        <taxon>Bacteroidota</taxon>
        <taxon>Cytophagia</taxon>
        <taxon>Cytophagales</taxon>
        <taxon>Hymenobacteraceae</taxon>
        <taxon>Hymenobacter</taxon>
    </lineage>
</organism>
<name>A0A1I0EHZ5_9BACT</name>
<protein>
    <submittedName>
        <fullName evidence="4">TonB-dependent Receptor Plug Domain</fullName>
    </submittedName>
</protein>